<feature type="transmembrane region" description="Helical" evidence="1">
    <location>
        <begin position="114"/>
        <end position="136"/>
    </location>
</feature>
<sequence>MACRGCDAHPIQRFHVTLHEKHFEASLNIDSGFSQALHCCKKSWTAGLSWYQLGWSGYLAIEMVFHTCGVFANVRNNGHTDAIRKRSSEDWVATYNITLNQANSGMKAWGISKWICFLLFPPTVVKYLEFMCFYFFGMERFEEWKRGEMRIDGVLVLL</sequence>
<keyword evidence="1" id="KW-0812">Transmembrane</keyword>
<dbReference type="AlphaFoldDB" id="A0A314UQ06"/>
<reference evidence="2 3" key="1">
    <citation type="submission" date="2018-02" db="EMBL/GenBank/DDBJ databases">
        <title>Draft genome of wild Prunus yedoensis var. nudiflora.</title>
        <authorList>
            <person name="Baek S."/>
            <person name="Kim J.-H."/>
            <person name="Choi K."/>
            <person name="Kim G.-B."/>
            <person name="Cho A."/>
            <person name="Jang H."/>
            <person name="Shin C.-H."/>
            <person name="Yu H.-J."/>
            <person name="Mun J.-H."/>
        </authorList>
    </citation>
    <scope>NUCLEOTIDE SEQUENCE [LARGE SCALE GENOMIC DNA]</scope>
    <source>
        <strain evidence="3">cv. Jeju island</strain>
        <tissue evidence="2">Leaf</tissue>
    </source>
</reference>
<comment type="caution">
    <text evidence="2">The sequence shown here is derived from an EMBL/GenBank/DDBJ whole genome shotgun (WGS) entry which is preliminary data.</text>
</comment>
<evidence type="ECO:0000256" key="1">
    <source>
        <dbReference type="SAM" id="Phobius"/>
    </source>
</evidence>
<name>A0A314UQ06_PRUYE</name>
<keyword evidence="1" id="KW-1133">Transmembrane helix</keyword>
<evidence type="ECO:0000313" key="2">
    <source>
        <dbReference type="EMBL" id="PQM39537.1"/>
    </source>
</evidence>
<protein>
    <submittedName>
        <fullName evidence="2">Uncharacterized protein</fullName>
    </submittedName>
</protein>
<keyword evidence="3" id="KW-1185">Reference proteome</keyword>
<dbReference type="EMBL" id="PJQY01003187">
    <property type="protein sequence ID" value="PQM39537.1"/>
    <property type="molecule type" value="Genomic_DNA"/>
</dbReference>
<keyword evidence="1" id="KW-0472">Membrane</keyword>
<accession>A0A314UQ06</accession>
<evidence type="ECO:0000313" key="3">
    <source>
        <dbReference type="Proteomes" id="UP000250321"/>
    </source>
</evidence>
<organism evidence="2 3">
    <name type="scientific">Prunus yedoensis var. nudiflora</name>
    <dbReference type="NCBI Taxonomy" id="2094558"/>
    <lineage>
        <taxon>Eukaryota</taxon>
        <taxon>Viridiplantae</taxon>
        <taxon>Streptophyta</taxon>
        <taxon>Embryophyta</taxon>
        <taxon>Tracheophyta</taxon>
        <taxon>Spermatophyta</taxon>
        <taxon>Magnoliopsida</taxon>
        <taxon>eudicotyledons</taxon>
        <taxon>Gunneridae</taxon>
        <taxon>Pentapetalae</taxon>
        <taxon>rosids</taxon>
        <taxon>fabids</taxon>
        <taxon>Rosales</taxon>
        <taxon>Rosaceae</taxon>
        <taxon>Amygdaloideae</taxon>
        <taxon>Amygdaleae</taxon>
        <taxon>Prunus</taxon>
    </lineage>
</organism>
<dbReference type="Proteomes" id="UP000250321">
    <property type="component" value="Unassembled WGS sequence"/>
</dbReference>
<proteinExistence type="predicted"/>
<gene>
    <name evidence="2" type="ORF">Pyn_39100</name>
</gene>